<comment type="caution">
    <text evidence="1">The sequence shown here is derived from an EMBL/GenBank/DDBJ whole genome shotgun (WGS) entry which is preliminary data.</text>
</comment>
<organism evidence="1 2">
    <name type="scientific">Apiotrichum porosum</name>
    <dbReference type="NCBI Taxonomy" id="105984"/>
    <lineage>
        <taxon>Eukaryota</taxon>
        <taxon>Fungi</taxon>
        <taxon>Dikarya</taxon>
        <taxon>Basidiomycota</taxon>
        <taxon>Agaricomycotina</taxon>
        <taxon>Tremellomycetes</taxon>
        <taxon>Trichosporonales</taxon>
        <taxon>Trichosporonaceae</taxon>
        <taxon>Apiotrichum</taxon>
    </lineage>
</organism>
<accession>A0A427Y110</accession>
<dbReference type="GeneID" id="39590858"/>
<dbReference type="EMBL" id="RSCE01000003">
    <property type="protein sequence ID" value="RSH84789.1"/>
    <property type="molecule type" value="Genomic_DNA"/>
</dbReference>
<keyword evidence="2" id="KW-1185">Reference proteome</keyword>
<evidence type="ECO:0000313" key="2">
    <source>
        <dbReference type="Proteomes" id="UP000279236"/>
    </source>
</evidence>
<proteinExistence type="predicted"/>
<reference evidence="1 2" key="1">
    <citation type="submission" date="2018-11" db="EMBL/GenBank/DDBJ databases">
        <title>Genome sequence of Apiotrichum porosum DSM 27194.</title>
        <authorList>
            <person name="Aliyu H."/>
            <person name="Gorte O."/>
            <person name="Ochsenreither K."/>
        </authorList>
    </citation>
    <scope>NUCLEOTIDE SEQUENCE [LARGE SCALE GENOMIC DNA]</scope>
    <source>
        <strain evidence="1 2">DSM 27194</strain>
    </source>
</reference>
<name>A0A427Y110_9TREE</name>
<dbReference type="OrthoDB" id="2596802at2759"/>
<evidence type="ECO:0000313" key="1">
    <source>
        <dbReference type="EMBL" id="RSH84789.1"/>
    </source>
</evidence>
<sequence length="740" mass="80657">MPTLREFLERGLWTIDIAEPQEVLPYDHPRYMPEPPNIARPPSAQAIKVLEATPQRRFVINIDVDQVKALSDQLESHLKLDMPVPSEVVTAHANAEASSQCLAPLHQTNCHSAVSHAYGVVNSIVADTYLRKDPGEAHLWSMWNMENDSTYLASGLAGNPTSRTGIADAACIMNRGSTYGARGLVVCKLASQLTPEERASRLVGFAKTLSSADGMQIYLSSATDQVRCWNSMVVNRQAKFWADLMTEMWEMMHIYRCDSILFTSWNRAGLLRRSGVQNITFAPVTGAGCPDTAASVNMLQALLAMALCRLQDPVGRWTDFDGGVPAKIPRPPKVPVEQTESLPPTLPVDIYGMERAQCVEAHMFQTYPDDDDALLSFLSGPDDGHVLHLGALVTNEGPVAIHRVVDTTLASGPERFVAKVVKLGNIPIHDSKSMVSRAATRARMINEANLFCGPLAHLQGTVVTRFHGLFEGYYGPDRAPLMIMLLEDVGSQVATFNSEVDKKTALRIIPLYQALFDAHVVHGDMGVHHIMLRPCDDSLRIVSFMDSWTVNPRKPREMADLLDAMRSVYREWDLDVPEHLQHIRPPWELPEDEDDEVDEVHAEAEAEIPDLVNGLETTSIASSPATTPHHEHQVHHLDGTDLGVGLDVGLGLGLGLGVKGFSLGSSVHGIAANGYAAEDADAAQVMYQAPTPKMGATPTLDAAALDATPKVRASARMGGSPMSPATPVMRPEVNQCLAGM</sequence>
<dbReference type="Proteomes" id="UP000279236">
    <property type="component" value="Unassembled WGS sequence"/>
</dbReference>
<dbReference type="AlphaFoldDB" id="A0A427Y110"/>
<protein>
    <submittedName>
        <fullName evidence="1">Uncharacterized protein</fullName>
    </submittedName>
</protein>
<gene>
    <name evidence="1" type="ORF">EHS24_006315</name>
</gene>
<dbReference type="RefSeq" id="XP_028478237.1">
    <property type="nucleotide sequence ID" value="XM_028621785.1"/>
</dbReference>